<protein>
    <submittedName>
        <fullName evidence="2">Uncharacterized protein</fullName>
    </submittedName>
</protein>
<keyword evidence="3" id="KW-1185">Reference proteome</keyword>
<organism evidence="2 3">
    <name type="scientific">Trichoderma citrinoviride</name>
    <dbReference type="NCBI Taxonomy" id="58853"/>
    <lineage>
        <taxon>Eukaryota</taxon>
        <taxon>Fungi</taxon>
        <taxon>Dikarya</taxon>
        <taxon>Ascomycota</taxon>
        <taxon>Pezizomycotina</taxon>
        <taxon>Sordariomycetes</taxon>
        <taxon>Hypocreomycetidae</taxon>
        <taxon>Hypocreales</taxon>
        <taxon>Hypocreaceae</taxon>
        <taxon>Trichoderma</taxon>
    </lineage>
</organism>
<dbReference type="EMBL" id="KZ680207">
    <property type="protein sequence ID" value="PTB70241.1"/>
    <property type="molecule type" value="Genomic_DNA"/>
</dbReference>
<feature type="region of interest" description="Disordered" evidence="1">
    <location>
        <begin position="1"/>
        <end position="52"/>
    </location>
</feature>
<name>A0A2T4BLT6_9HYPO</name>
<dbReference type="AlphaFoldDB" id="A0A2T4BLT6"/>
<dbReference type="GeneID" id="36601904"/>
<evidence type="ECO:0000256" key="1">
    <source>
        <dbReference type="SAM" id="MobiDB-lite"/>
    </source>
</evidence>
<gene>
    <name evidence="2" type="ORF">BBK36DRAFT_1155057</name>
</gene>
<evidence type="ECO:0000313" key="2">
    <source>
        <dbReference type="EMBL" id="PTB70241.1"/>
    </source>
</evidence>
<accession>A0A2T4BLT6</accession>
<dbReference type="RefSeq" id="XP_024753561.1">
    <property type="nucleotide sequence ID" value="XM_024893786.1"/>
</dbReference>
<proteinExistence type="predicted"/>
<evidence type="ECO:0000313" key="3">
    <source>
        <dbReference type="Proteomes" id="UP000241546"/>
    </source>
</evidence>
<reference evidence="3" key="1">
    <citation type="submission" date="2016-07" db="EMBL/GenBank/DDBJ databases">
        <title>Multiple horizontal gene transfer events from other fungi enriched the ability of initially mycotrophic Trichoderma (Ascomycota) to feed on dead plant biomass.</title>
        <authorList>
            <consortium name="DOE Joint Genome Institute"/>
            <person name="Atanasova L."/>
            <person name="Chenthamara K."/>
            <person name="Zhang J."/>
            <person name="Grujic M."/>
            <person name="Henrissat B."/>
            <person name="Kuo A."/>
            <person name="Aerts A."/>
            <person name="Salamov A."/>
            <person name="Lipzen A."/>
            <person name="Labutti K."/>
            <person name="Barry K."/>
            <person name="Miao Y."/>
            <person name="Rahimi M.J."/>
            <person name="Shen Q."/>
            <person name="Grigoriev I.V."/>
            <person name="Kubicek C.P."/>
            <person name="Druzhinina I.S."/>
        </authorList>
    </citation>
    <scope>NUCLEOTIDE SEQUENCE [LARGE SCALE GENOMIC DNA]</scope>
    <source>
        <strain evidence="3">TUCIM 6016</strain>
    </source>
</reference>
<dbReference type="Proteomes" id="UP000241546">
    <property type="component" value="Unassembled WGS sequence"/>
</dbReference>
<sequence>MSGSDVDADRTKNDALPPSSNGSGVVKKRKKDRKPVITMEDSDSSYFPRASDGHGGCGEDVLYTDAIRISGAANNVRVTSWEAAEADEGRRLRRTGVCFV</sequence>